<dbReference type="Pfam" id="PF03308">
    <property type="entry name" value="MeaB"/>
    <property type="match status" value="1"/>
</dbReference>
<dbReference type="InterPro" id="IPR027417">
    <property type="entry name" value="P-loop_NTPase"/>
</dbReference>
<evidence type="ECO:0000313" key="2">
    <source>
        <dbReference type="Proteomes" id="UP000095023"/>
    </source>
</evidence>
<dbReference type="Gene3D" id="3.40.50.300">
    <property type="entry name" value="P-loop containing nucleotide triphosphate hydrolases"/>
    <property type="match status" value="1"/>
</dbReference>
<proteinExistence type="predicted"/>
<dbReference type="OrthoDB" id="347435at2759"/>
<dbReference type="SUPFAM" id="SSF52540">
    <property type="entry name" value="P-loop containing nucleoside triphosphate hydrolases"/>
    <property type="match status" value="1"/>
</dbReference>
<accession>A0A1E4THD4</accession>
<protein>
    <recommendedName>
        <fullName evidence="3">Phosphoribulokinase/uridine kinase domain-containing protein</fullName>
    </recommendedName>
</protein>
<dbReference type="PANTHER" id="PTHR10285">
    <property type="entry name" value="URIDINE KINASE"/>
    <property type="match status" value="1"/>
</dbReference>
<name>A0A1E4THD4_9ASCO</name>
<gene>
    <name evidence="1" type="ORF">CANCADRAFT_2891</name>
</gene>
<dbReference type="Proteomes" id="UP000095023">
    <property type="component" value="Unassembled WGS sequence"/>
</dbReference>
<dbReference type="AlphaFoldDB" id="A0A1E4THD4"/>
<organism evidence="1 2">
    <name type="scientific">Tortispora caseinolytica NRRL Y-17796</name>
    <dbReference type="NCBI Taxonomy" id="767744"/>
    <lineage>
        <taxon>Eukaryota</taxon>
        <taxon>Fungi</taxon>
        <taxon>Dikarya</taxon>
        <taxon>Ascomycota</taxon>
        <taxon>Saccharomycotina</taxon>
        <taxon>Trigonopsidomycetes</taxon>
        <taxon>Trigonopsidales</taxon>
        <taxon>Trigonopsidaceae</taxon>
        <taxon>Tortispora</taxon>
    </lineage>
</organism>
<keyword evidence="2" id="KW-1185">Reference proteome</keyword>
<dbReference type="EMBL" id="KV453842">
    <property type="protein sequence ID" value="ODV91174.1"/>
    <property type="molecule type" value="Genomic_DNA"/>
</dbReference>
<sequence>MNTLSIALGFIKPRIAEWAGQKEIGPYLLGVTGVQGSGKSYLVDKLGSMLKEDGYNVGYLSLDDLYLTHGDMLDLQKRESDNYFVQRRGVPGTHDVELAKRTLRDLRTQQQGTILIPRYDKSRFNGEGDRYPEQEWSTAVTPLDVVILEGWFLGFESLNVQELQMRAEYSLHSLKELEFMNQNLKKYQESFMDINDLNALIQLDPKELAFVFNWRLQQEYDLISKKGTGLSPGQVFEFVNGYMPAYFLYWDNLRKAVLRNTPGNHLRIVLEENRTPSKIEIL</sequence>
<evidence type="ECO:0008006" key="3">
    <source>
        <dbReference type="Google" id="ProtNLM"/>
    </source>
</evidence>
<reference evidence="2" key="1">
    <citation type="submission" date="2016-02" db="EMBL/GenBank/DDBJ databases">
        <title>Comparative genomics of biotechnologically important yeasts.</title>
        <authorList>
            <consortium name="DOE Joint Genome Institute"/>
            <person name="Riley R."/>
            <person name="Haridas S."/>
            <person name="Wolfe K.H."/>
            <person name="Lopes M.R."/>
            <person name="Hittinger C.T."/>
            <person name="Goker M."/>
            <person name="Salamov A."/>
            <person name="Wisecaver J."/>
            <person name="Long T.M."/>
            <person name="Aerts A.L."/>
            <person name="Barry K."/>
            <person name="Choi C."/>
            <person name="Clum A."/>
            <person name="Coughlan A.Y."/>
            <person name="Deshpande S."/>
            <person name="Douglass A.P."/>
            <person name="Hanson S.J."/>
            <person name="Klenk H.-P."/>
            <person name="Labutti K."/>
            <person name="Lapidus A."/>
            <person name="Lindquist E."/>
            <person name="Lipzen A."/>
            <person name="Meier-Kolthoff J.P."/>
            <person name="Ohm R.A."/>
            <person name="Otillar R.P."/>
            <person name="Pangilinan J."/>
            <person name="Peng Y."/>
            <person name="Rokas A."/>
            <person name="Rosa C.A."/>
            <person name="Scheuner C."/>
            <person name="Sibirny A.A."/>
            <person name="Slot J.C."/>
            <person name="Stielow J.B."/>
            <person name="Sun H."/>
            <person name="Kurtzman C.P."/>
            <person name="Blackwell M."/>
            <person name="Jeffries T.W."/>
            <person name="Grigoriev I.V."/>
        </authorList>
    </citation>
    <scope>NUCLEOTIDE SEQUENCE [LARGE SCALE GENOMIC DNA]</scope>
    <source>
        <strain evidence="2">NRRL Y-17796</strain>
    </source>
</reference>
<evidence type="ECO:0000313" key="1">
    <source>
        <dbReference type="EMBL" id="ODV91174.1"/>
    </source>
</evidence>